<feature type="region of interest" description="Disordered" evidence="1">
    <location>
        <begin position="1"/>
        <end position="109"/>
    </location>
</feature>
<evidence type="ECO:0000313" key="3">
    <source>
        <dbReference type="EMBL" id="GAA4239514.1"/>
    </source>
</evidence>
<reference evidence="4" key="1">
    <citation type="journal article" date="2019" name="Int. J. Syst. Evol. Microbiol.">
        <title>The Global Catalogue of Microorganisms (GCM) 10K type strain sequencing project: providing services to taxonomists for standard genome sequencing and annotation.</title>
        <authorList>
            <consortium name="The Broad Institute Genomics Platform"/>
            <consortium name="The Broad Institute Genome Sequencing Center for Infectious Disease"/>
            <person name="Wu L."/>
            <person name="Ma J."/>
        </authorList>
    </citation>
    <scope>NUCLEOTIDE SEQUENCE [LARGE SCALE GENOMIC DNA]</scope>
    <source>
        <strain evidence="4">JCM 17440</strain>
    </source>
</reference>
<sequence length="173" mass="17975">MPNTDTTPSSTPRGPNPAVVGKPKVTKKPGTHGKSPKPVCKRGKECLDAHEVKPRAYPDGSAGSGIEAYGPGVEQTVPELAQPDLPPAPKPSPVVLPPLNAPGGPQAAAGESQLTLMSPTGLDEGDNTDWAVVIGVALVAEITLLWCAACFGLWRRRIALDRTTSEDDGRTQG</sequence>
<evidence type="ECO:0000256" key="1">
    <source>
        <dbReference type="SAM" id="MobiDB-lite"/>
    </source>
</evidence>
<feature type="compositionally biased region" description="Pro residues" evidence="1">
    <location>
        <begin position="84"/>
        <end position="100"/>
    </location>
</feature>
<feature type="transmembrane region" description="Helical" evidence="2">
    <location>
        <begin position="130"/>
        <end position="154"/>
    </location>
</feature>
<proteinExistence type="predicted"/>
<feature type="compositionally biased region" description="Basic and acidic residues" evidence="1">
    <location>
        <begin position="42"/>
        <end position="56"/>
    </location>
</feature>
<keyword evidence="2" id="KW-0472">Membrane</keyword>
<feature type="compositionally biased region" description="Polar residues" evidence="1">
    <location>
        <begin position="1"/>
        <end position="13"/>
    </location>
</feature>
<keyword evidence="2" id="KW-0812">Transmembrane</keyword>
<gene>
    <name evidence="3" type="ORF">GCM10022254_59930</name>
</gene>
<name>A0ABP8CIJ6_9ACTN</name>
<dbReference type="EMBL" id="BAABAS010000020">
    <property type="protein sequence ID" value="GAA4239514.1"/>
    <property type="molecule type" value="Genomic_DNA"/>
</dbReference>
<keyword evidence="2" id="KW-1133">Transmembrane helix</keyword>
<accession>A0ABP8CIJ6</accession>
<dbReference type="Proteomes" id="UP001501710">
    <property type="component" value="Unassembled WGS sequence"/>
</dbReference>
<comment type="caution">
    <text evidence="3">The sequence shown here is derived from an EMBL/GenBank/DDBJ whole genome shotgun (WGS) entry which is preliminary data.</text>
</comment>
<feature type="compositionally biased region" description="Basic residues" evidence="1">
    <location>
        <begin position="24"/>
        <end position="41"/>
    </location>
</feature>
<evidence type="ECO:0000256" key="2">
    <source>
        <dbReference type="SAM" id="Phobius"/>
    </source>
</evidence>
<keyword evidence="4" id="KW-1185">Reference proteome</keyword>
<organism evidence="3 4">
    <name type="scientific">Actinomadura meridiana</name>
    <dbReference type="NCBI Taxonomy" id="559626"/>
    <lineage>
        <taxon>Bacteria</taxon>
        <taxon>Bacillati</taxon>
        <taxon>Actinomycetota</taxon>
        <taxon>Actinomycetes</taxon>
        <taxon>Streptosporangiales</taxon>
        <taxon>Thermomonosporaceae</taxon>
        <taxon>Actinomadura</taxon>
    </lineage>
</organism>
<evidence type="ECO:0000313" key="4">
    <source>
        <dbReference type="Proteomes" id="UP001501710"/>
    </source>
</evidence>
<protein>
    <submittedName>
        <fullName evidence="3">Uncharacterized protein</fullName>
    </submittedName>
</protein>